<dbReference type="Pfam" id="PF17164">
    <property type="entry name" value="DUF5122"/>
    <property type="match status" value="2"/>
</dbReference>
<feature type="transmembrane region" description="Helical" evidence="1">
    <location>
        <begin position="1315"/>
        <end position="1333"/>
    </location>
</feature>
<dbReference type="InterPro" id="IPR013431">
    <property type="entry name" value="Delta_60_rpt"/>
</dbReference>
<keyword evidence="1" id="KW-1133">Transmembrane helix</keyword>
<evidence type="ECO:0000256" key="1">
    <source>
        <dbReference type="SAM" id="Phobius"/>
    </source>
</evidence>
<feature type="chain" id="PRO_5025013537" evidence="2">
    <location>
        <begin position="25"/>
        <end position="1343"/>
    </location>
</feature>
<keyword evidence="4" id="KW-1185">Reference proteome</keyword>
<gene>
    <name evidence="3" type="ORF">OPDIPICF_04532</name>
</gene>
<accession>A0A5S9PHX9</accession>
<evidence type="ECO:0000313" key="3">
    <source>
        <dbReference type="EMBL" id="CAA0103409.1"/>
    </source>
</evidence>
<evidence type="ECO:0000313" key="4">
    <source>
        <dbReference type="Proteomes" id="UP000441399"/>
    </source>
</evidence>
<organism evidence="3 4">
    <name type="scientific">BD1-7 clade bacterium</name>
    <dbReference type="NCBI Taxonomy" id="2029982"/>
    <lineage>
        <taxon>Bacteria</taxon>
        <taxon>Pseudomonadati</taxon>
        <taxon>Pseudomonadota</taxon>
        <taxon>Gammaproteobacteria</taxon>
        <taxon>Cellvibrionales</taxon>
        <taxon>Spongiibacteraceae</taxon>
        <taxon>BD1-7 clade</taxon>
    </lineage>
</organism>
<feature type="signal peptide" evidence="2">
    <location>
        <begin position="1"/>
        <end position="24"/>
    </location>
</feature>
<sequence length="1343" mass="137928">MTLSPFKKSLLGAALSTASLSSIATTLTPLDLDTSFDGDGMLTANYSVGGTYHTYFRDVEITPNDKILAVGHTGNTSSTYRLLLVKYNLDGSLDTSFGTGGKVNLAVESNTRGEALAIQPDGKLIIAGHSRASSSDPWSVFVKRLNVDGSIDPSFTAYNFTSTATVNTTASGNGVRVKGIALTANGKILVSMTEHHATSGNIQSKLDRARLVQLSLDGSVDTAFGTNGLATRSHHAISYETGKLALSPAGDIFLPGKRLDAPVNFRSETMTMIKYDSTGNLDHFDGNLTGWKRRAAQSLQGSIPKAIEQLNSALVLPDGNVISVGCIADYGNSANHNTARIQRQDADGYGLVAVNSPIGKQHSDPSLNVNNAHPGVRNEHCFNDVTYHPNPNVGIIAVGGIRNGSSSAITTPTWPSLATSRYTFTPAAGGNASTLIAQQHTRRGAVNQGRFNAVAVTHGGKIVSVGYMLNGAAHEAVVHVTQGAPLPATAATDSIGTLSFTDATDVAVSTAQSAFADNNISTTSTTGFTAQVYGGTAEVNNLAVSNPLSLVDGDSITLEHVSASTDSTKTTTAIVVNNGTGFHRNNQTWAVGDTFAKFNSTTTAQPDATPDAFVISPRINTQINSVSTSSTTITGITVATPISISSGGEYSINGAGFTSTAGTVENNDTVTVRHTNSGLPATAVTSTLTIGGVSADFSSTTENADTYPNTFTLQPSGQATPAPLNEVQTSQTVTISGINTAAPVTVTDGEYSINGGAYTSAPGSVNPTDTITVRHTSSGTGSTTVTSTLDVGGQSATFTSTTDVADTTPDAFTIQPGSSLPQERLKKVYTTTVIVAGINAPTPISIAGGEYQINGSGGYVATPGTVDNGDRIIARHTTSDLFDTQVTTTLTIGGVSGSFSSTTVEDNTDTTPDAFDIQPSLVPPQPGQIVYSTVITVSGITGAAPISITNGIYQINNGGYVLSNGTVNNGDTVRVRHTASNSFATTVTSTLTIGGVSSSLSSTTVTADNTPDPFSFSAANNVALNSTATSSAMTVRGISTAVPITVTNGEYSINGGAWNFIGGTVTQGSVVRVRHTTAGLPSSQTTTRLTIGSESADFVSTTSAQQAQDTVPDAFSFSPINDVTQSTQQVSAAITVAGIDSASAISIVDGEYRVNGGTFTDANGFVNNGDTVEVRHTSANGSAASTTSSLTIGGVSADFVSTTEGLDLTPDNFSFEAQNDLDLDAVATSDTITVAGFNAAAAIEVTGGEYQINGGAFTSDAGNVNNGDTVTVRHTTASSHSSEVVTTLSIDTVSADFVSTTKAAAPAQKPKKSKGGGSTSAFSLFAFLGLLGFRRFQRKKSAK</sequence>
<dbReference type="SUPFAM" id="SSF101898">
    <property type="entry name" value="NHL repeat"/>
    <property type="match status" value="1"/>
</dbReference>
<name>A0A5S9PHX9_9GAMM</name>
<keyword evidence="1" id="KW-0472">Membrane</keyword>
<dbReference type="EMBL" id="CACSIO010000010">
    <property type="protein sequence ID" value="CAA0103409.1"/>
    <property type="molecule type" value="Genomic_DNA"/>
</dbReference>
<dbReference type="NCBIfam" id="TIGR02608">
    <property type="entry name" value="delta_60_rpt"/>
    <property type="match status" value="3"/>
</dbReference>
<proteinExistence type="predicted"/>
<dbReference type="Proteomes" id="UP000441399">
    <property type="component" value="Unassembled WGS sequence"/>
</dbReference>
<keyword evidence="1" id="KW-0812">Transmembrane</keyword>
<protein>
    <submittedName>
        <fullName evidence="3">Uncharacterized protein</fullName>
    </submittedName>
</protein>
<evidence type="ECO:0000256" key="2">
    <source>
        <dbReference type="SAM" id="SignalP"/>
    </source>
</evidence>
<keyword evidence="2" id="KW-0732">Signal</keyword>
<dbReference type="OrthoDB" id="5702412at2"/>
<reference evidence="3 4" key="1">
    <citation type="submission" date="2019-11" db="EMBL/GenBank/DDBJ databases">
        <authorList>
            <person name="Holert J."/>
        </authorList>
    </citation>
    <scope>NUCLEOTIDE SEQUENCE [LARGE SCALE GENOMIC DNA]</scope>
    <source>
        <strain evidence="3">SB11_3</strain>
    </source>
</reference>
<dbReference type="Gene3D" id="2.80.10.50">
    <property type="match status" value="1"/>
</dbReference>